<evidence type="ECO:0000313" key="2">
    <source>
        <dbReference type="Proteomes" id="UP000299102"/>
    </source>
</evidence>
<gene>
    <name evidence="1" type="ORF">EVAR_42485_1</name>
</gene>
<organism evidence="1 2">
    <name type="scientific">Eumeta variegata</name>
    <name type="common">Bagworm moth</name>
    <name type="synonym">Eumeta japonica</name>
    <dbReference type="NCBI Taxonomy" id="151549"/>
    <lineage>
        <taxon>Eukaryota</taxon>
        <taxon>Metazoa</taxon>
        <taxon>Ecdysozoa</taxon>
        <taxon>Arthropoda</taxon>
        <taxon>Hexapoda</taxon>
        <taxon>Insecta</taxon>
        <taxon>Pterygota</taxon>
        <taxon>Neoptera</taxon>
        <taxon>Endopterygota</taxon>
        <taxon>Lepidoptera</taxon>
        <taxon>Glossata</taxon>
        <taxon>Ditrysia</taxon>
        <taxon>Tineoidea</taxon>
        <taxon>Psychidae</taxon>
        <taxon>Oiketicinae</taxon>
        <taxon>Eumeta</taxon>
    </lineage>
</organism>
<evidence type="ECO:0000313" key="1">
    <source>
        <dbReference type="EMBL" id="GBP68693.1"/>
    </source>
</evidence>
<dbReference type="AlphaFoldDB" id="A0A4C1XZZ0"/>
<reference evidence="1 2" key="1">
    <citation type="journal article" date="2019" name="Commun. Biol.">
        <title>The bagworm genome reveals a unique fibroin gene that provides high tensile strength.</title>
        <authorList>
            <person name="Kono N."/>
            <person name="Nakamura H."/>
            <person name="Ohtoshi R."/>
            <person name="Tomita M."/>
            <person name="Numata K."/>
            <person name="Arakawa K."/>
        </authorList>
    </citation>
    <scope>NUCLEOTIDE SEQUENCE [LARGE SCALE GENOMIC DNA]</scope>
</reference>
<protein>
    <submittedName>
        <fullName evidence="1">Uncharacterized protein</fullName>
    </submittedName>
</protein>
<accession>A0A4C1XZZ0</accession>
<dbReference type="EMBL" id="BGZK01001020">
    <property type="protein sequence ID" value="GBP68693.1"/>
    <property type="molecule type" value="Genomic_DNA"/>
</dbReference>
<proteinExistence type="predicted"/>
<dbReference type="Proteomes" id="UP000299102">
    <property type="component" value="Unassembled WGS sequence"/>
</dbReference>
<name>A0A4C1XZZ0_EUMVA</name>
<sequence length="195" mass="22225">MTSKFRDCFSDSSKAAKNVEARAIANSTIFSSVLVQNLRCHIPDYTYDWAEPNSPQIARIYSVFFVLLLEGCFQPERNSCRIDQWDFKNRNLPTSRLGSESRAESRVGKISVQSRTRTRIENGAAITTKTDSVTGRCNRRRNALYVHERSQLNRDGRTTTRERVAELRRVMAAQTPPVHAYIVPTADAHSVRFIV</sequence>
<keyword evidence="2" id="KW-1185">Reference proteome</keyword>
<comment type="caution">
    <text evidence="1">The sequence shown here is derived from an EMBL/GenBank/DDBJ whole genome shotgun (WGS) entry which is preliminary data.</text>
</comment>